<dbReference type="InterPro" id="IPR005467">
    <property type="entry name" value="His_kinase_dom"/>
</dbReference>
<dbReference type="InterPro" id="IPR050398">
    <property type="entry name" value="HssS/ArlS-like"/>
</dbReference>
<keyword evidence="10 13" id="KW-1133">Transmembrane helix</keyword>
<organism evidence="16 17">
    <name type="scientific">Anaerovirgula multivorans</name>
    <dbReference type="NCBI Taxonomy" id="312168"/>
    <lineage>
        <taxon>Bacteria</taxon>
        <taxon>Bacillati</taxon>
        <taxon>Bacillota</taxon>
        <taxon>Clostridia</taxon>
        <taxon>Peptostreptococcales</taxon>
        <taxon>Natronincolaceae</taxon>
        <taxon>Anaerovirgula</taxon>
    </lineage>
</organism>
<dbReference type="SMART" id="SM00387">
    <property type="entry name" value="HATPase_c"/>
    <property type="match status" value="1"/>
</dbReference>
<evidence type="ECO:0000256" key="7">
    <source>
        <dbReference type="ARBA" id="ARBA00022741"/>
    </source>
</evidence>
<dbReference type="Pfam" id="PF00672">
    <property type="entry name" value="HAMP"/>
    <property type="match status" value="1"/>
</dbReference>
<dbReference type="GO" id="GO:0000155">
    <property type="term" value="F:phosphorelay sensor kinase activity"/>
    <property type="evidence" value="ECO:0007669"/>
    <property type="project" value="InterPro"/>
</dbReference>
<evidence type="ECO:0000256" key="6">
    <source>
        <dbReference type="ARBA" id="ARBA00022692"/>
    </source>
</evidence>
<keyword evidence="9" id="KW-0067">ATP-binding</keyword>
<dbReference type="PANTHER" id="PTHR45528">
    <property type="entry name" value="SENSOR HISTIDINE KINASE CPXA"/>
    <property type="match status" value="1"/>
</dbReference>
<dbReference type="EMBL" id="FZOJ01000005">
    <property type="protein sequence ID" value="SNS19471.1"/>
    <property type="molecule type" value="Genomic_DNA"/>
</dbReference>
<keyword evidence="7" id="KW-0547">Nucleotide-binding</keyword>
<dbReference type="PANTHER" id="PTHR45528:SF8">
    <property type="entry name" value="HISTIDINE KINASE"/>
    <property type="match status" value="1"/>
</dbReference>
<evidence type="ECO:0000256" key="11">
    <source>
        <dbReference type="ARBA" id="ARBA00023012"/>
    </source>
</evidence>
<evidence type="ECO:0000256" key="12">
    <source>
        <dbReference type="ARBA" id="ARBA00023136"/>
    </source>
</evidence>
<feature type="domain" description="HAMP" evidence="15">
    <location>
        <begin position="168"/>
        <end position="220"/>
    </location>
</feature>
<evidence type="ECO:0000256" key="3">
    <source>
        <dbReference type="ARBA" id="ARBA00012438"/>
    </source>
</evidence>
<dbReference type="PROSITE" id="PS50109">
    <property type="entry name" value="HIS_KIN"/>
    <property type="match status" value="1"/>
</dbReference>
<dbReference type="InterPro" id="IPR036097">
    <property type="entry name" value="HisK_dim/P_sf"/>
</dbReference>
<keyword evidence="11" id="KW-0902">Two-component regulatory system</keyword>
<dbReference type="SUPFAM" id="SSF55874">
    <property type="entry name" value="ATPase domain of HSP90 chaperone/DNA topoisomerase II/histidine kinase"/>
    <property type="match status" value="1"/>
</dbReference>
<evidence type="ECO:0000313" key="17">
    <source>
        <dbReference type="Proteomes" id="UP000198304"/>
    </source>
</evidence>
<evidence type="ECO:0000256" key="4">
    <source>
        <dbReference type="ARBA" id="ARBA00022553"/>
    </source>
</evidence>
<evidence type="ECO:0000313" key="16">
    <source>
        <dbReference type="EMBL" id="SNS19471.1"/>
    </source>
</evidence>
<dbReference type="Gene3D" id="3.30.565.10">
    <property type="entry name" value="Histidine kinase-like ATPase, C-terminal domain"/>
    <property type="match status" value="1"/>
</dbReference>
<comment type="catalytic activity">
    <reaction evidence="1">
        <text>ATP + protein L-histidine = ADP + protein N-phospho-L-histidine.</text>
        <dbReference type="EC" id="2.7.13.3"/>
    </reaction>
</comment>
<dbReference type="Proteomes" id="UP000198304">
    <property type="component" value="Unassembled WGS sequence"/>
</dbReference>
<keyword evidence="5" id="KW-0808">Transferase</keyword>
<dbReference type="SUPFAM" id="SSF47384">
    <property type="entry name" value="Homodimeric domain of signal transducing histidine kinase"/>
    <property type="match status" value="1"/>
</dbReference>
<dbReference type="SUPFAM" id="SSF158472">
    <property type="entry name" value="HAMP domain-like"/>
    <property type="match status" value="1"/>
</dbReference>
<evidence type="ECO:0000256" key="10">
    <source>
        <dbReference type="ARBA" id="ARBA00022989"/>
    </source>
</evidence>
<dbReference type="AlphaFoldDB" id="A0A239CIE8"/>
<feature type="transmembrane region" description="Helical" evidence="13">
    <location>
        <begin position="12"/>
        <end position="31"/>
    </location>
</feature>
<evidence type="ECO:0000256" key="2">
    <source>
        <dbReference type="ARBA" id="ARBA00004141"/>
    </source>
</evidence>
<feature type="transmembrane region" description="Helical" evidence="13">
    <location>
        <begin position="151"/>
        <end position="169"/>
    </location>
</feature>
<dbReference type="RefSeq" id="WP_089282246.1">
    <property type="nucleotide sequence ID" value="NZ_FZOJ01000005.1"/>
</dbReference>
<dbReference type="InterPro" id="IPR003594">
    <property type="entry name" value="HATPase_dom"/>
</dbReference>
<dbReference type="SMART" id="SM00304">
    <property type="entry name" value="HAMP"/>
    <property type="match status" value="1"/>
</dbReference>
<evidence type="ECO:0000256" key="5">
    <source>
        <dbReference type="ARBA" id="ARBA00022679"/>
    </source>
</evidence>
<dbReference type="SMART" id="SM00388">
    <property type="entry name" value="HisKA"/>
    <property type="match status" value="1"/>
</dbReference>
<keyword evidence="8" id="KW-0418">Kinase</keyword>
<dbReference type="InterPro" id="IPR036890">
    <property type="entry name" value="HATPase_C_sf"/>
</dbReference>
<accession>A0A239CIE8</accession>
<dbReference type="EC" id="2.7.13.3" evidence="3"/>
<feature type="domain" description="Histidine kinase" evidence="14">
    <location>
        <begin position="235"/>
        <end position="448"/>
    </location>
</feature>
<keyword evidence="6 13" id="KW-0812">Transmembrane</keyword>
<dbReference type="Gene3D" id="1.10.287.130">
    <property type="match status" value="1"/>
</dbReference>
<comment type="subcellular location">
    <subcellularLocation>
        <location evidence="2">Membrane</location>
        <topology evidence="2">Multi-pass membrane protein</topology>
    </subcellularLocation>
</comment>
<gene>
    <name evidence="16" type="ORF">SAMN05446037_1005212</name>
</gene>
<dbReference type="InterPro" id="IPR003661">
    <property type="entry name" value="HisK_dim/P_dom"/>
</dbReference>
<evidence type="ECO:0000259" key="14">
    <source>
        <dbReference type="PROSITE" id="PS50109"/>
    </source>
</evidence>
<dbReference type="GO" id="GO:0005886">
    <property type="term" value="C:plasma membrane"/>
    <property type="evidence" value="ECO:0007669"/>
    <property type="project" value="TreeGrafter"/>
</dbReference>
<dbReference type="PROSITE" id="PS50885">
    <property type="entry name" value="HAMP"/>
    <property type="match status" value="1"/>
</dbReference>
<reference evidence="16 17" key="1">
    <citation type="submission" date="2017-06" db="EMBL/GenBank/DDBJ databases">
        <authorList>
            <person name="Kim H.J."/>
            <person name="Triplett B.A."/>
        </authorList>
    </citation>
    <scope>NUCLEOTIDE SEQUENCE [LARGE SCALE GENOMIC DNA]</scope>
    <source>
        <strain evidence="16 17">SCA</strain>
    </source>
</reference>
<dbReference type="GO" id="GO:0005524">
    <property type="term" value="F:ATP binding"/>
    <property type="evidence" value="ECO:0007669"/>
    <property type="project" value="UniProtKB-KW"/>
</dbReference>
<name>A0A239CIE8_9FIRM</name>
<dbReference type="CDD" id="cd06225">
    <property type="entry name" value="HAMP"/>
    <property type="match status" value="1"/>
</dbReference>
<dbReference type="InterPro" id="IPR003660">
    <property type="entry name" value="HAMP_dom"/>
</dbReference>
<dbReference type="FunFam" id="3.30.565.10:FF:000013">
    <property type="entry name" value="Two-component sensor histidine kinase"/>
    <property type="match status" value="1"/>
</dbReference>
<proteinExistence type="predicted"/>
<dbReference type="CDD" id="cd00082">
    <property type="entry name" value="HisKA"/>
    <property type="match status" value="1"/>
</dbReference>
<evidence type="ECO:0000256" key="9">
    <source>
        <dbReference type="ARBA" id="ARBA00022840"/>
    </source>
</evidence>
<keyword evidence="12 13" id="KW-0472">Membrane</keyword>
<evidence type="ECO:0000256" key="1">
    <source>
        <dbReference type="ARBA" id="ARBA00000085"/>
    </source>
</evidence>
<evidence type="ECO:0000256" key="8">
    <source>
        <dbReference type="ARBA" id="ARBA00022777"/>
    </source>
</evidence>
<dbReference type="Gene3D" id="6.10.340.10">
    <property type="match status" value="1"/>
</dbReference>
<sequence>MKNKYVKGIRIKFLFIFFISFFLSVFSGLYINNILRNQRTDYSKEISIFNSRSAVIIDDIKRNFHNTDELKRIIDEYRNRIEVFIVDKKGYILLKPKYNYQLQLNIDEVLLIQNAKDFQDNQIVYYIVEAIDNETYVVLSSSLIKQDDTRALFFALIIFIPMFLLLSYGRIKYIDTLSKGIIEVSKGKLDYRVPIKGTDELTVLGENINYMAEELQNLKAKEQENEAAKNRLIVNMSHDLRTPLTSIIGFIKLLKGIYTGKDEIDRYIDIIDDKAHRLEGLIDDLFEYTKLTSYDIKLSIIEVSLNELIRQVIEEMMPISTENNIKIQFDMPQQEILINIDPTIMIRVFENIIINAIRYSEKPGKINIKVLEEKNGVMIAIENKGEAIKKEDLNKVFDRFYRTDEARNSETGGSGIGLSIAKAIINLHNGKIWAECQGKSVVFYVLIR</sequence>
<keyword evidence="4" id="KW-0597">Phosphoprotein</keyword>
<evidence type="ECO:0000256" key="13">
    <source>
        <dbReference type="SAM" id="Phobius"/>
    </source>
</evidence>
<dbReference type="Pfam" id="PF00512">
    <property type="entry name" value="HisKA"/>
    <property type="match status" value="1"/>
</dbReference>
<dbReference type="InterPro" id="IPR004358">
    <property type="entry name" value="Sig_transdc_His_kin-like_C"/>
</dbReference>
<protein>
    <recommendedName>
        <fullName evidence="3">histidine kinase</fullName>
        <ecNumber evidence="3">2.7.13.3</ecNumber>
    </recommendedName>
</protein>
<dbReference type="PRINTS" id="PR00344">
    <property type="entry name" value="BCTRLSENSOR"/>
</dbReference>
<evidence type="ECO:0000259" key="15">
    <source>
        <dbReference type="PROSITE" id="PS50885"/>
    </source>
</evidence>
<dbReference type="Pfam" id="PF02518">
    <property type="entry name" value="HATPase_c"/>
    <property type="match status" value="1"/>
</dbReference>
<keyword evidence="17" id="KW-1185">Reference proteome</keyword>